<protein>
    <submittedName>
        <fullName evidence="2">Uncharacterized protein</fullName>
    </submittedName>
</protein>
<organism evidence="2">
    <name type="scientific">Dichomitus squalens</name>
    <dbReference type="NCBI Taxonomy" id="114155"/>
    <lineage>
        <taxon>Eukaryota</taxon>
        <taxon>Fungi</taxon>
        <taxon>Dikarya</taxon>
        <taxon>Basidiomycota</taxon>
        <taxon>Agaricomycotina</taxon>
        <taxon>Agaricomycetes</taxon>
        <taxon>Polyporales</taxon>
        <taxon>Polyporaceae</taxon>
        <taxon>Dichomitus</taxon>
    </lineage>
</organism>
<dbReference type="EMBL" id="ML143399">
    <property type="protein sequence ID" value="TBU31439.1"/>
    <property type="molecule type" value="Genomic_DNA"/>
</dbReference>
<reference evidence="2" key="1">
    <citation type="submission" date="2019-01" db="EMBL/GenBank/DDBJ databases">
        <title>Draft genome sequences of three monokaryotic isolates of the white-rot basidiomycete fungus Dichomitus squalens.</title>
        <authorList>
            <consortium name="DOE Joint Genome Institute"/>
            <person name="Lopez S.C."/>
            <person name="Andreopoulos B."/>
            <person name="Pangilinan J."/>
            <person name="Lipzen A."/>
            <person name="Riley R."/>
            <person name="Ahrendt S."/>
            <person name="Ng V."/>
            <person name="Barry K."/>
            <person name="Daum C."/>
            <person name="Grigoriev I.V."/>
            <person name="Hilden K.S."/>
            <person name="Makela M.R."/>
            <person name="de Vries R.P."/>
        </authorList>
    </citation>
    <scope>NUCLEOTIDE SEQUENCE [LARGE SCALE GENOMIC DNA]</scope>
    <source>
        <strain evidence="2">OM18370.1</strain>
    </source>
</reference>
<name>A0A4Q9MU93_9APHY</name>
<evidence type="ECO:0000256" key="1">
    <source>
        <dbReference type="SAM" id="MobiDB-lite"/>
    </source>
</evidence>
<accession>A0A4Q9MU93</accession>
<evidence type="ECO:0000313" key="2">
    <source>
        <dbReference type="EMBL" id="TBU31439.1"/>
    </source>
</evidence>
<dbReference type="OrthoDB" id="2745229at2759"/>
<gene>
    <name evidence="2" type="ORF">BD311DRAFT_752604</name>
</gene>
<sequence>MKRVERGSGLRIFVPTDAYLYEEYKSGALKNPPEADMKAIQDFINVANSLLPEAMRDEAALKIEDMHFEVHHQVSLWQPTYKRVERSSASPSPTGAHGYLATDGSTS</sequence>
<dbReference type="Proteomes" id="UP000292957">
    <property type="component" value="Unassembled WGS sequence"/>
</dbReference>
<dbReference type="AlphaFoldDB" id="A0A4Q9MU93"/>
<feature type="region of interest" description="Disordered" evidence="1">
    <location>
        <begin position="84"/>
        <end position="107"/>
    </location>
</feature>
<proteinExistence type="predicted"/>